<keyword evidence="4 9" id="KW-0812">Transmembrane</keyword>
<name>A0A7X0B3Q1_9PROT</name>
<evidence type="ECO:0000256" key="9">
    <source>
        <dbReference type="SAM" id="Phobius"/>
    </source>
</evidence>
<evidence type="ECO:0000256" key="4">
    <source>
        <dbReference type="ARBA" id="ARBA00022692"/>
    </source>
</evidence>
<feature type="transmembrane region" description="Helical" evidence="9">
    <location>
        <begin position="323"/>
        <end position="343"/>
    </location>
</feature>
<protein>
    <submittedName>
        <fullName evidence="11">Undecaprenyl-phosphate glucose phosphotransferase</fullName>
    </submittedName>
</protein>
<keyword evidence="3 11" id="KW-0808">Transferase</keyword>
<dbReference type="AlphaFoldDB" id="A0A7X0B3Q1"/>
<dbReference type="InterPro" id="IPR017475">
    <property type="entry name" value="EPS_sugar_tfrase"/>
</dbReference>
<evidence type="ECO:0000256" key="6">
    <source>
        <dbReference type="ARBA" id="ARBA00023136"/>
    </source>
</evidence>
<feature type="compositionally biased region" description="Polar residues" evidence="8">
    <location>
        <begin position="8"/>
        <end position="19"/>
    </location>
</feature>
<reference evidence="11 12" key="1">
    <citation type="submission" date="2020-08" db="EMBL/GenBank/DDBJ databases">
        <title>Genomic Encyclopedia of Type Strains, Phase IV (KMG-IV): sequencing the most valuable type-strain genomes for metagenomic binning, comparative biology and taxonomic classification.</title>
        <authorList>
            <person name="Goeker M."/>
        </authorList>
    </citation>
    <scope>NUCLEOTIDE SEQUENCE [LARGE SCALE GENOMIC DNA]</scope>
    <source>
        <strain evidence="11 12">DSM 22198</strain>
    </source>
</reference>
<feature type="domain" description="Bacterial sugar transferase" evidence="10">
    <location>
        <begin position="317"/>
        <end position="505"/>
    </location>
</feature>
<evidence type="ECO:0000313" key="12">
    <source>
        <dbReference type="Proteomes" id="UP000539175"/>
    </source>
</evidence>
<dbReference type="Pfam" id="PF13727">
    <property type="entry name" value="CoA_binding_3"/>
    <property type="match status" value="1"/>
</dbReference>
<dbReference type="GO" id="GO:0016780">
    <property type="term" value="F:phosphotransferase activity, for other substituted phosphate groups"/>
    <property type="evidence" value="ECO:0007669"/>
    <property type="project" value="TreeGrafter"/>
</dbReference>
<evidence type="ECO:0000256" key="1">
    <source>
        <dbReference type="ARBA" id="ARBA00004141"/>
    </source>
</evidence>
<evidence type="ECO:0000313" key="11">
    <source>
        <dbReference type="EMBL" id="MBB6253674.1"/>
    </source>
</evidence>
<dbReference type="SUPFAM" id="SSF51735">
    <property type="entry name" value="NAD(P)-binding Rossmann-fold domains"/>
    <property type="match status" value="1"/>
</dbReference>
<evidence type="ECO:0000256" key="2">
    <source>
        <dbReference type="ARBA" id="ARBA00006464"/>
    </source>
</evidence>
<feature type="transmembrane region" description="Helical" evidence="9">
    <location>
        <begin position="81"/>
        <end position="101"/>
    </location>
</feature>
<keyword evidence="6 9" id="KW-0472">Membrane</keyword>
<feature type="region of interest" description="Disordered" evidence="8">
    <location>
        <begin position="1"/>
        <end position="30"/>
    </location>
</feature>
<dbReference type="GO" id="GO:0000271">
    <property type="term" value="P:polysaccharide biosynthetic process"/>
    <property type="evidence" value="ECO:0007669"/>
    <property type="project" value="UniProtKB-KW"/>
</dbReference>
<dbReference type="Gene3D" id="3.40.50.720">
    <property type="entry name" value="NAD(P)-binding Rossmann-like Domain"/>
    <property type="match status" value="1"/>
</dbReference>
<evidence type="ECO:0000256" key="5">
    <source>
        <dbReference type="ARBA" id="ARBA00022989"/>
    </source>
</evidence>
<dbReference type="NCBIfam" id="TIGR03025">
    <property type="entry name" value="EPS_sugtrans"/>
    <property type="match status" value="1"/>
</dbReference>
<dbReference type="Pfam" id="PF02397">
    <property type="entry name" value="Bac_transf"/>
    <property type="match status" value="1"/>
</dbReference>
<evidence type="ECO:0000256" key="7">
    <source>
        <dbReference type="ARBA" id="ARBA00023169"/>
    </source>
</evidence>
<organism evidence="11 12">
    <name type="scientific">Nitrospirillum iridis</name>
    <dbReference type="NCBI Taxonomy" id="765888"/>
    <lineage>
        <taxon>Bacteria</taxon>
        <taxon>Pseudomonadati</taxon>
        <taxon>Pseudomonadota</taxon>
        <taxon>Alphaproteobacteria</taxon>
        <taxon>Rhodospirillales</taxon>
        <taxon>Azospirillaceae</taxon>
        <taxon>Nitrospirillum</taxon>
    </lineage>
</organism>
<dbReference type="PANTHER" id="PTHR30576:SF0">
    <property type="entry name" value="UNDECAPRENYL-PHOSPHATE N-ACETYLGALACTOSAMINYL 1-PHOSPHATE TRANSFERASE-RELATED"/>
    <property type="match status" value="1"/>
</dbReference>
<accession>A0A7X0B3Q1</accession>
<gene>
    <name evidence="11" type="ORF">FHS74_004250</name>
</gene>
<keyword evidence="7" id="KW-0270">Exopolysaccharide synthesis</keyword>
<dbReference type="GO" id="GO:0016020">
    <property type="term" value="C:membrane"/>
    <property type="evidence" value="ECO:0007669"/>
    <property type="project" value="UniProtKB-SubCell"/>
</dbReference>
<evidence type="ECO:0000256" key="3">
    <source>
        <dbReference type="ARBA" id="ARBA00022679"/>
    </source>
</evidence>
<comment type="similarity">
    <text evidence="2">Belongs to the bacterial sugar transferase family.</text>
</comment>
<proteinExistence type="inferred from homology"/>
<evidence type="ECO:0000259" key="10">
    <source>
        <dbReference type="Pfam" id="PF02397"/>
    </source>
</evidence>
<evidence type="ECO:0000256" key="8">
    <source>
        <dbReference type="SAM" id="MobiDB-lite"/>
    </source>
</evidence>
<comment type="caution">
    <text evidence="11">The sequence shown here is derived from an EMBL/GenBank/DDBJ whole genome shotgun (WGS) entry which is preliminary data.</text>
</comment>
<dbReference type="EMBL" id="JACIIZ010000013">
    <property type="protein sequence ID" value="MBB6253674.1"/>
    <property type="molecule type" value="Genomic_DNA"/>
</dbReference>
<sequence length="511" mass="56216">MPLDHTAGTGQHGNHVTSKGRQRRDTATETGLAPTLGLSRPIFEILWSLLEGGAVFSVGSILLSLAALLRGEARAADEMRASLCLAAGPAYVVLAWLLGRFARAPHLTDTATAVPRVTAALFACLLAQVIVRSGQPGDTVWADVAWLLSWFALSTGTLILTRRLEGAVATVAVARRWRVRPAIIVGAGPAAQKLVEDMASRAGREIDILGFFDDRQTRVGTLTRHLPYLGRLDALIDFVADHEEIDVFMALPWTAGPRISALLQRLRFLPITVWLVPDPELSVLALPQLGGQAGAATGVIMPTLMTPPFSHWDRLAKSTFDHVAGLAILLLILPVLLATALAIKLDSPGPILFRQQRSGQFGRKFAIYKFRSLYVDDADAEANTLVSRGDSRVTRVGHYIRKYSIDELPQILNVLQGRMSLVGPRPHAPKAKADGRLYAEVMPDYALRYRVKPGMTGWAQINGWRGETDTEEKLRKRVEFDFDYIRNWSFMLDMAILLRTIPAMLFPKNNV</sequence>
<dbReference type="InterPro" id="IPR003362">
    <property type="entry name" value="Bact_transf"/>
</dbReference>
<dbReference type="RefSeq" id="WP_184804697.1">
    <property type="nucleotide sequence ID" value="NZ_JACIIZ010000013.1"/>
</dbReference>
<comment type="subcellular location">
    <subcellularLocation>
        <location evidence="1">Membrane</location>
        <topology evidence="1">Multi-pass membrane protein</topology>
    </subcellularLocation>
</comment>
<keyword evidence="5 9" id="KW-1133">Transmembrane helix</keyword>
<dbReference type="Proteomes" id="UP000539175">
    <property type="component" value="Unassembled WGS sequence"/>
</dbReference>
<dbReference type="InterPro" id="IPR036291">
    <property type="entry name" value="NAD(P)-bd_dom_sf"/>
</dbReference>
<dbReference type="PANTHER" id="PTHR30576">
    <property type="entry name" value="COLANIC BIOSYNTHESIS UDP-GLUCOSE LIPID CARRIER TRANSFERASE"/>
    <property type="match status" value="1"/>
</dbReference>
<keyword evidence="12" id="KW-1185">Reference proteome</keyword>
<feature type="transmembrane region" description="Helical" evidence="9">
    <location>
        <begin position="45"/>
        <end position="69"/>
    </location>
</feature>